<evidence type="ECO:0000313" key="11">
    <source>
        <dbReference type="EMBL" id="MCC2031752.1"/>
    </source>
</evidence>
<sequence>MNQASQHSSAKPLAGWRVLVPRGGPWGDGVAASLRHQGAVPVIAPLINFAPTNDQDSLDQALADLAAGAFDWLTVTSATTVDVLYAYRAVVPPTTKIAAVGETTAAALLAVGYGVDLVPERDNSAAGMAEQLIALEPHSRDILTLRSEIAKPVLTRMLSEAGHRVRSVVAYRTVGVPVTDRIAEDVRSGRINAILVTSGSVAEQVHAQFPEVPDTTLIAAIGPRTAKDAKRAGLDVDIVAEVQTVDALIDAVAKFSLPHAADEFAPKTGALPLPGLDLRA</sequence>
<dbReference type="PANTHER" id="PTHR38042">
    <property type="entry name" value="UROPORPHYRINOGEN-III SYNTHASE, CHLOROPLASTIC"/>
    <property type="match status" value="1"/>
</dbReference>
<comment type="function">
    <text evidence="6 9">Catalyzes cyclization of the linear tetrapyrrole, hydroxymethylbilane, to the macrocyclic uroporphyrinogen III.</text>
</comment>
<accession>A0A9X1S2T3</accession>
<comment type="catalytic activity">
    <reaction evidence="8 9">
        <text>hydroxymethylbilane = uroporphyrinogen III + H2O</text>
        <dbReference type="Rhea" id="RHEA:18965"/>
        <dbReference type="ChEBI" id="CHEBI:15377"/>
        <dbReference type="ChEBI" id="CHEBI:57308"/>
        <dbReference type="ChEBI" id="CHEBI:57845"/>
        <dbReference type="EC" id="4.2.1.75"/>
    </reaction>
</comment>
<evidence type="ECO:0000256" key="2">
    <source>
        <dbReference type="ARBA" id="ARBA00008133"/>
    </source>
</evidence>
<dbReference type="AlphaFoldDB" id="A0A9X1S2T3"/>
<dbReference type="PANTHER" id="PTHR38042:SF1">
    <property type="entry name" value="UROPORPHYRINOGEN-III SYNTHASE, CHLOROPLASTIC"/>
    <property type="match status" value="1"/>
</dbReference>
<dbReference type="InterPro" id="IPR003754">
    <property type="entry name" value="4pyrrol_synth_uPrphyn_synth"/>
</dbReference>
<evidence type="ECO:0000256" key="1">
    <source>
        <dbReference type="ARBA" id="ARBA00004772"/>
    </source>
</evidence>
<evidence type="ECO:0000256" key="5">
    <source>
        <dbReference type="ARBA" id="ARBA00023244"/>
    </source>
</evidence>
<dbReference type="Gene3D" id="3.40.50.10090">
    <property type="match status" value="2"/>
</dbReference>
<keyword evidence="12" id="KW-1185">Reference proteome</keyword>
<name>A0A9X1S2T3_9MICO</name>
<evidence type="ECO:0000256" key="3">
    <source>
        <dbReference type="ARBA" id="ARBA00013109"/>
    </source>
</evidence>
<dbReference type="RefSeq" id="WP_229383620.1">
    <property type="nucleotide sequence ID" value="NZ_JAGTTN010000001.1"/>
</dbReference>
<keyword evidence="4 9" id="KW-0456">Lyase</keyword>
<evidence type="ECO:0000256" key="9">
    <source>
        <dbReference type="RuleBase" id="RU366031"/>
    </source>
</evidence>
<evidence type="ECO:0000256" key="4">
    <source>
        <dbReference type="ARBA" id="ARBA00023239"/>
    </source>
</evidence>
<dbReference type="CDD" id="cd06578">
    <property type="entry name" value="HemD"/>
    <property type="match status" value="1"/>
</dbReference>
<dbReference type="GO" id="GO:0006782">
    <property type="term" value="P:protoporphyrinogen IX biosynthetic process"/>
    <property type="evidence" value="ECO:0007669"/>
    <property type="project" value="UniProtKB-UniRule"/>
</dbReference>
<dbReference type="EC" id="4.2.1.75" evidence="3 9"/>
<evidence type="ECO:0000259" key="10">
    <source>
        <dbReference type="Pfam" id="PF02602"/>
    </source>
</evidence>
<comment type="similarity">
    <text evidence="2 9">Belongs to the uroporphyrinogen-III synthase family.</text>
</comment>
<dbReference type="GO" id="GO:0004852">
    <property type="term" value="F:uroporphyrinogen-III synthase activity"/>
    <property type="evidence" value="ECO:0007669"/>
    <property type="project" value="UniProtKB-UniRule"/>
</dbReference>
<dbReference type="Proteomes" id="UP001139354">
    <property type="component" value="Unassembled WGS sequence"/>
</dbReference>
<reference evidence="11" key="1">
    <citation type="submission" date="2021-04" db="EMBL/GenBank/DDBJ databases">
        <title>Microbacterium tenobrionis sp. nov. and Microbacterium allomyrinae sp. nov., isolated from larvae of Tenobrio molitor and Allomyrina dichotoma, respectively.</title>
        <authorList>
            <person name="Lee S.D."/>
        </authorList>
    </citation>
    <scope>NUCLEOTIDE SEQUENCE</scope>
    <source>
        <strain evidence="11">BWT-G7</strain>
    </source>
</reference>
<dbReference type="Pfam" id="PF02602">
    <property type="entry name" value="HEM4"/>
    <property type="match status" value="1"/>
</dbReference>
<dbReference type="InterPro" id="IPR039793">
    <property type="entry name" value="UROS/Hem4"/>
</dbReference>
<evidence type="ECO:0000256" key="6">
    <source>
        <dbReference type="ARBA" id="ARBA00037589"/>
    </source>
</evidence>
<keyword evidence="5 9" id="KW-0627">Porphyrin biosynthesis</keyword>
<protein>
    <recommendedName>
        <fullName evidence="7 9">Uroporphyrinogen-III synthase</fullName>
        <ecNumber evidence="3 9">4.2.1.75</ecNumber>
    </recommendedName>
</protein>
<dbReference type="GO" id="GO:0006780">
    <property type="term" value="P:uroporphyrinogen III biosynthetic process"/>
    <property type="evidence" value="ECO:0007669"/>
    <property type="project" value="UniProtKB-UniRule"/>
</dbReference>
<evidence type="ECO:0000256" key="7">
    <source>
        <dbReference type="ARBA" id="ARBA00040167"/>
    </source>
</evidence>
<dbReference type="EMBL" id="JAGTTN010000001">
    <property type="protein sequence ID" value="MCC2031752.1"/>
    <property type="molecule type" value="Genomic_DNA"/>
</dbReference>
<feature type="domain" description="Tetrapyrrole biosynthesis uroporphyrinogen III synthase" evidence="10">
    <location>
        <begin position="31"/>
        <end position="249"/>
    </location>
</feature>
<comment type="caution">
    <text evidence="11">The sequence shown here is derived from an EMBL/GenBank/DDBJ whole genome shotgun (WGS) entry which is preliminary data.</text>
</comment>
<proteinExistence type="inferred from homology"/>
<dbReference type="SUPFAM" id="SSF69618">
    <property type="entry name" value="HemD-like"/>
    <property type="match status" value="1"/>
</dbReference>
<dbReference type="InterPro" id="IPR036108">
    <property type="entry name" value="4pyrrol_syn_uPrphyn_synt_sf"/>
</dbReference>
<evidence type="ECO:0000256" key="8">
    <source>
        <dbReference type="ARBA" id="ARBA00048617"/>
    </source>
</evidence>
<organism evidence="11 12">
    <name type="scientific">Microbacterium allomyrinae</name>
    <dbReference type="NCBI Taxonomy" id="2830666"/>
    <lineage>
        <taxon>Bacteria</taxon>
        <taxon>Bacillati</taxon>
        <taxon>Actinomycetota</taxon>
        <taxon>Actinomycetes</taxon>
        <taxon>Micrococcales</taxon>
        <taxon>Microbacteriaceae</taxon>
        <taxon>Microbacterium</taxon>
    </lineage>
</organism>
<evidence type="ECO:0000313" key="12">
    <source>
        <dbReference type="Proteomes" id="UP001139354"/>
    </source>
</evidence>
<gene>
    <name evidence="11" type="ORF">KEC57_06080</name>
</gene>
<comment type="pathway">
    <text evidence="1 9">Porphyrin-containing compound metabolism; protoporphyrin-IX biosynthesis; coproporphyrinogen-III from 5-aminolevulinate: step 3/4.</text>
</comment>